<protein>
    <submittedName>
        <fullName evidence="2">Helix-turn-helix domain-containing protein</fullName>
    </submittedName>
</protein>
<reference evidence="2 3" key="1">
    <citation type="submission" date="2024-10" db="EMBL/GenBank/DDBJ databases">
        <title>The Natural Products Discovery Center: Release of the First 8490 Sequenced Strains for Exploring Actinobacteria Biosynthetic Diversity.</title>
        <authorList>
            <person name="Kalkreuter E."/>
            <person name="Kautsar S.A."/>
            <person name="Yang D."/>
            <person name="Bader C.D."/>
            <person name="Teijaro C.N."/>
            <person name="Fluegel L."/>
            <person name="Davis C.M."/>
            <person name="Simpson J.R."/>
            <person name="Lauterbach L."/>
            <person name="Steele A.D."/>
            <person name="Gui C."/>
            <person name="Meng S."/>
            <person name="Li G."/>
            <person name="Viehrig K."/>
            <person name="Ye F."/>
            <person name="Su P."/>
            <person name="Kiefer A.F."/>
            <person name="Nichols A."/>
            <person name="Cepeda A.J."/>
            <person name="Yan W."/>
            <person name="Fan B."/>
            <person name="Jiang Y."/>
            <person name="Adhikari A."/>
            <person name="Zheng C.-J."/>
            <person name="Schuster L."/>
            <person name="Cowan T.M."/>
            <person name="Smanski M.J."/>
            <person name="Chevrette M.G."/>
            <person name="De Carvalho L.P.S."/>
            <person name="Shen B."/>
        </authorList>
    </citation>
    <scope>NUCLEOTIDE SEQUENCE [LARGE SCALE GENOMIC DNA]</scope>
    <source>
        <strain evidence="2 3">NPDC019377</strain>
    </source>
</reference>
<gene>
    <name evidence="2" type="ORF">ACH49Z_04320</name>
</gene>
<feature type="domain" description="HTH cro/C1-type" evidence="1">
    <location>
        <begin position="21"/>
        <end position="76"/>
    </location>
</feature>
<evidence type="ECO:0000259" key="1">
    <source>
        <dbReference type="PROSITE" id="PS50943"/>
    </source>
</evidence>
<dbReference type="EMBL" id="JBIRYL010000001">
    <property type="protein sequence ID" value="MFI2229057.1"/>
    <property type="molecule type" value="Genomic_DNA"/>
</dbReference>
<dbReference type="CDD" id="cd00093">
    <property type="entry name" value="HTH_XRE"/>
    <property type="match status" value="1"/>
</dbReference>
<keyword evidence="3" id="KW-1185">Reference proteome</keyword>
<dbReference type="Pfam" id="PF13560">
    <property type="entry name" value="HTH_31"/>
    <property type="match status" value="1"/>
</dbReference>
<organism evidence="2 3">
    <name type="scientific">Nocardia testacea</name>
    <dbReference type="NCBI Taxonomy" id="248551"/>
    <lineage>
        <taxon>Bacteria</taxon>
        <taxon>Bacillati</taxon>
        <taxon>Actinomycetota</taxon>
        <taxon>Actinomycetes</taxon>
        <taxon>Mycobacteriales</taxon>
        <taxon>Nocardiaceae</taxon>
        <taxon>Nocardia</taxon>
    </lineage>
</organism>
<dbReference type="InterPro" id="IPR001387">
    <property type="entry name" value="Cro/C1-type_HTH"/>
</dbReference>
<dbReference type="PROSITE" id="PS50943">
    <property type="entry name" value="HTH_CROC1"/>
    <property type="match status" value="1"/>
</dbReference>
<name>A0ABW7VR44_9NOCA</name>
<dbReference type="InterPro" id="IPR010982">
    <property type="entry name" value="Lambda_DNA-bd_dom_sf"/>
</dbReference>
<accession>A0ABW7VR44</accession>
<dbReference type="SUPFAM" id="SSF47413">
    <property type="entry name" value="lambda repressor-like DNA-binding domains"/>
    <property type="match status" value="1"/>
</dbReference>
<evidence type="ECO:0000313" key="2">
    <source>
        <dbReference type="EMBL" id="MFI2229057.1"/>
    </source>
</evidence>
<dbReference type="Proteomes" id="UP001611494">
    <property type="component" value="Unassembled WGS sequence"/>
</dbReference>
<dbReference type="RefSeq" id="WP_397059683.1">
    <property type="nucleotide sequence ID" value="NZ_JBIRYL010000001.1"/>
</dbReference>
<dbReference type="SMART" id="SM00530">
    <property type="entry name" value="HTH_XRE"/>
    <property type="match status" value="1"/>
</dbReference>
<comment type="caution">
    <text evidence="2">The sequence shown here is derived from an EMBL/GenBank/DDBJ whole genome shotgun (WGS) entry which is preliminary data.</text>
</comment>
<sequence length="419" mass="45183">MNQQHLAGHAPSAIAELAAEIRRRREKAGLSQPELGSLVGYTKQYISLAERPKNGVPSRELVAAVDRALNAGGALLTLRAAAKQEQWALRSQSSAPASVEPGSLTADILESDTANEAIDQLARAVISIAEAHTSTPAHRVLEEVLRLHRATNALLKGKQRLSQRRELFRIQSELLAHACLLYGDLNENGTAEKYGIAAVSFADEAGTNSAIPRSALAKTLRWMERLTESADMARLGYESSPAIPIRIQLAYQEANAAALMGDPRRTKESLNRAESAADEVTVDSGTSAWSFPVGRQAIFALSVALQSGDIGTAFRAVAMADDEQSSGKTLSPANWAQIRVGAGMAHLLVDSLEEAINAATPALALAPELRVSTVTSYIGQLDKKLRHPRLRNNRDAMRFRSRIREFNSAALPTDSTENI</sequence>
<dbReference type="Gene3D" id="1.10.260.40">
    <property type="entry name" value="lambda repressor-like DNA-binding domains"/>
    <property type="match status" value="1"/>
</dbReference>
<proteinExistence type="predicted"/>
<evidence type="ECO:0000313" key="3">
    <source>
        <dbReference type="Proteomes" id="UP001611494"/>
    </source>
</evidence>